<evidence type="ECO:0000256" key="5">
    <source>
        <dbReference type="ARBA" id="ARBA00023242"/>
    </source>
</evidence>
<dbReference type="Pfam" id="PF01429">
    <property type="entry name" value="MBD"/>
    <property type="match status" value="1"/>
</dbReference>
<keyword evidence="8" id="KW-0808">Transferase</keyword>
<dbReference type="PANTHER" id="PTHR47162:SF10">
    <property type="entry name" value="METHYL-CPG-BINDING DOMAIN-CONTAINING PROTEIN 9 ISOFORM X1"/>
    <property type="match status" value="1"/>
</dbReference>
<reference evidence="9" key="1">
    <citation type="journal article" date="2020" name="Nat. Commun.">
        <title>Genome sequence of the cluster root forming white lupin.</title>
        <authorList>
            <person name="Hufnagel B."/>
            <person name="Marques A."/>
            <person name="Soriano A."/>
            <person name="Marques L."/>
            <person name="Divol F."/>
            <person name="Doumas P."/>
            <person name="Sallet E."/>
            <person name="Mancinotti D."/>
            <person name="Carrere S."/>
            <person name="Marande W."/>
            <person name="Arribat S."/>
            <person name="Keller J."/>
            <person name="Huneau C."/>
            <person name="Blein T."/>
            <person name="Aime D."/>
            <person name="Laguerre M."/>
            <person name="Taylor J."/>
            <person name="Schubert V."/>
            <person name="Nelson M."/>
            <person name="Geu-Flores F."/>
            <person name="Crespi M."/>
            <person name="Gallardo-Guerrero K."/>
            <person name="Delaux P.-M."/>
            <person name="Salse J."/>
            <person name="Berges H."/>
            <person name="Guyot R."/>
            <person name="Gouzy J."/>
            <person name="Peret B."/>
        </authorList>
    </citation>
    <scope>NUCLEOTIDE SEQUENCE [LARGE SCALE GENOMIC DNA]</scope>
    <source>
        <strain evidence="9">cv. Amiga</strain>
    </source>
</reference>
<evidence type="ECO:0000256" key="3">
    <source>
        <dbReference type="ARBA" id="ARBA00023125"/>
    </source>
</evidence>
<dbReference type="PANTHER" id="PTHR47162">
    <property type="entry name" value="OS02G0192300 PROTEIN"/>
    <property type="match status" value="1"/>
</dbReference>
<dbReference type="GO" id="GO:0003677">
    <property type="term" value="F:DNA binding"/>
    <property type="evidence" value="ECO:0007669"/>
    <property type="project" value="UniProtKB-KW"/>
</dbReference>
<dbReference type="Proteomes" id="UP000447434">
    <property type="component" value="Chromosome 14"/>
</dbReference>
<dbReference type="InterPro" id="IPR001739">
    <property type="entry name" value="Methyl_CpG_DNA-bd"/>
</dbReference>
<evidence type="ECO:0000256" key="2">
    <source>
        <dbReference type="ARBA" id="ARBA00023015"/>
    </source>
</evidence>
<keyword evidence="5" id="KW-0539">Nucleus</keyword>
<dbReference type="SUPFAM" id="SSF54171">
    <property type="entry name" value="DNA-binding domain"/>
    <property type="match status" value="1"/>
</dbReference>
<evidence type="ECO:0000259" key="7">
    <source>
        <dbReference type="Pfam" id="PF01429"/>
    </source>
</evidence>
<dbReference type="GO" id="GO:0005634">
    <property type="term" value="C:nucleus"/>
    <property type="evidence" value="ECO:0007669"/>
    <property type="project" value="UniProtKB-SubCell"/>
</dbReference>
<comment type="caution">
    <text evidence="8">The sequence shown here is derived from an EMBL/GenBank/DDBJ whole genome shotgun (WGS) entry which is preliminary data.</text>
</comment>
<dbReference type="AlphaFoldDB" id="A0A6A4P8X9"/>
<comment type="subcellular location">
    <subcellularLocation>
        <location evidence="1">Nucleus</location>
    </subcellularLocation>
</comment>
<evidence type="ECO:0000256" key="4">
    <source>
        <dbReference type="ARBA" id="ARBA00023163"/>
    </source>
</evidence>
<organism evidence="8 9">
    <name type="scientific">Lupinus albus</name>
    <name type="common">White lupine</name>
    <name type="synonym">Lupinus termis</name>
    <dbReference type="NCBI Taxonomy" id="3870"/>
    <lineage>
        <taxon>Eukaryota</taxon>
        <taxon>Viridiplantae</taxon>
        <taxon>Streptophyta</taxon>
        <taxon>Embryophyta</taxon>
        <taxon>Tracheophyta</taxon>
        <taxon>Spermatophyta</taxon>
        <taxon>Magnoliopsida</taxon>
        <taxon>eudicotyledons</taxon>
        <taxon>Gunneridae</taxon>
        <taxon>Pentapetalae</taxon>
        <taxon>rosids</taxon>
        <taxon>fabids</taxon>
        <taxon>Fabales</taxon>
        <taxon>Fabaceae</taxon>
        <taxon>Papilionoideae</taxon>
        <taxon>50 kb inversion clade</taxon>
        <taxon>genistoids sensu lato</taxon>
        <taxon>core genistoids</taxon>
        <taxon>Genisteae</taxon>
        <taxon>Lupinus</taxon>
    </lineage>
</organism>
<evidence type="ECO:0000256" key="6">
    <source>
        <dbReference type="SAM" id="MobiDB-lite"/>
    </source>
</evidence>
<dbReference type="OrthoDB" id="1746976at2759"/>
<keyword evidence="4" id="KW-0804">Transcription</keyword>
<protein>
    <submittedName>
        <fullName evidence="8">Putative histone acetyltransferase</fullName>
    </submittedName>
</protein>
<dbReference type="InterPro" id="IPR016177">
    <property type="entry name" value="DNA-bd_dom_sf"/>
</dbReference>
<feature type="domain" description="MBD" evidence="7">
    <location>
        <begin position="125"/>
        <end position="174"/>
    </location>
</feature>
<accession>A0A6A4P8X9</accession>
<dbReference type="EMBL" id="WOCE01000014">
    <property type="protein sequence ID" value="KAE9599495.1"/>
    <property type="molecule type" value="Genomic_DNA"/>
</dbReference>
<proteinExistence type="predicted"/>
<feature type="compositionally biased region" description="Low complexity" evidence="6">
    <location>
        <begin position="229"/>
        <end position="241"/>
    </location>
</feature>
<name>A0A6A4P8X9_LUPAL</name>
<keyword evidence="3" id="KW-0238">DNA-binding</keyword>
<dbReference type="Gene3D" id="3.30.890.10">
    <property type="entry name" value="Methyl-cpg-binding Protein 2, Chain A"/>
    <property type="match status" value="1"/>
</dbReference>
<gene>
    <name evidence="8" type="ORF">Lalb_Chr14g0362821</name>
</gene>
<sequence length="381" mass="42104">MDFTANSLLRIDLNQIPPPDHSTAATTTTTTPHLCAVCGTTQVHSLVGHEWLCRQCLDDRVNTELCHTHDFRKQTVAGNSFGVNPFGAASIAYSNLHNRSAFEDTINYTRSLIKSFEKSLRDFISEWRDELKDGWYVELRQSVSSFEVYAVYCAPDGKTFYSLHEVACHLRQMSGHNSMESEIRNEESGEPQTSRKRKAPKAPVANGFSEKGGTMINSHCKDSPSAGISPPSDGLSPPSDESSVKCAPVVGNIRKANEAEIRRKEDGHSSPEQPALLADVSDAKDSSENISGGDVSIPEWVMELEPARKLPTNVGTRIRRCIYNALDKNPPEWAKKVLLHSISKEVFKGNASGPTKKAVLSVLAKVSDELMRQKPPDKRRK</sequence>
<keyword evidence="9" id="KW-1185">Reference proteome</keyword>
<dbReference type="GO" id="GO:0016740">
    <property type="term" value="F:transferase activity"/>
    <property type="evidence" value="ECO:0007669"/>
    <property type="project" value="UniProtKB-KW"/>
</dbReference>
<evidence type="ECO:0000313" key="9">
    <source>
        <dbReference type="Proteomes" id="UP000447434"/>
    </source>
</evidence>
<feature type="region of interest" description="Disordered" evidence="6">
    <location>
        <begin position="176"/>
        <end position="249"/>
    </location>
</feature>
<keyword evidence="2" id="KW-0805">Transcription regulation</keyword>
<evidence type="ECO:0000313" key="8">
    <source>
        <dbReference type="EMBL" id="KAE9599495.1"/>
    </source>
</evidence>
<evidence type="ECO:0000256" key="1">
    <source>
        <dbReference type="ARBA" id="ARBA00004123"/>
    </source>
</evidence>